<dbReference type="PROSITE" id="PS51754">
    <property type="entry name" value="OVATE"/>
    <property type="match status" value="1"/>
</dbReference>
<dbReference type="AlphaFoldDB" id="A0A8J5CES1"/>
<organism evidence="9 10">
    <name type="scientific">Zingiber officinale</name>
    <name type="common">Ginger</name>
    <name type="synonym">Amomum zingiber</name>
    <dbReference type="NCBI Taxonomy" id="94328"/>
    <lineage>
        <taxon>Eukaryota</taxon>
        <taxon>Viridiplantae</taxon>
        <taxon>Streptophyta</taxon>
        <taxon>Embryophyta</taxon>
        <taxon>Tracheophyta</taxon>
        <taxon>Spermatophyta</taxon>
        <taxon>Magnoliopsida</taxon>
        <taxon>Liliopsida</taxon>
        <taxon>Zingiberales</taxon>
        <taxon>Zingiberaceae</taxon>
        <taxon>Zingiber</taxon>
    </lineage>
</organism>
<evidence type="ECO:0000313" key="10">
    <source>
        <dbReference type="Proteomes" id="UP000734854"/>
    </source>
</evidence>
<evidence type="ECO:0000256" key="3">
    <source>
        <dbReference type="ARBA" id="ARBA00023015"/>
    </source>
</evidence>
<evidence type="ECO:0000256" key="4">
    <source>
        <dbReference type="ARBA" id="ARBA00023163"/>
    </source>
</evidence>
<feature type="compositionally biased region" description="Basic residues" evidence="7">
    <location>
        <begin position="191"/>
        <end position="200"/>
    </location>
</feature>
<protein>
    <recommendedName>
        <fullName evidence="6">Transcription repressor</fullName>
    </recommendedName>
    <alternativeName>
        <fullName evidence="6">Ovate family protein</fullName>
    </alternativeName>
</protein>
<keyword evidence="10" id="KW-1185">Reference proteome</keyword>
<feature type="region of interest" description="Disordered" evidence="7">
    <location>
        <begin position="50"/>
        <end position="71"/>
    </location>
</feature>
<feature type="compositionally biased region" description="Basic residues" evidence="7">
    <location>
        <begin position="130"/>
        <end position="149"/>
    </location>
</feature>
<evidence type="ECO:0000256" key="7">
    <source>
        <dbReference type="SAM" id="MobiDB-lite"/>
    </source>
</evidence>
<proteinExistence type="predicted"/>
<keyword evidence="2 6" id="KW-0678">Repressor</keyword>
<evidence type="ECO:0000256" key="1">
    <source>
        <dbReference type="ARBA" id="ARBA00004123"/>
    </source>
</evidence>
<dbReference type="PANTHER" id="PTHR33057">
    <property type="entry name" value="TRANSCRIPTION REPRESSOR OFP7-RELATED"/>
    <property type="match status" value="1"/>
</dbReference>
<reference evidence="9 10" key="1">
    <citation type="submission" date="2020-08" db="EMBL/GenBank/DDBJ databases">
        <title>Plant Genome Project.</title>
        <authorList>
            <person name="Zhang R.-G."/>
        </authorList>
    </citation>
    <scope>NUCLEOTIDE SEQUENCE [LARGE SCALE GENOMIC DNA]</scope>
    <source>
        <tissue evidence="9">Rhizome</tissue>
    </source>
</reference>
<dbReference type="InterPro" id="IPR006458">
    <property type="entry name" value="Ovate_C"/>
</dbReference>
<comment type="caution">
    <text evidence="9">The sequence shown here is derived from an EMBL/GenBank/DDBJ whole genome shotgun (WGS) entry which is preliminary data.</text>
</comment>
<dbReference type="GO" id="GO:0005634">
    <property type="term" value="C:nucleus"/>
    <property type="evidence" value="ECO:0007669"/>
    <property type="project" value="UniProtKB-SubCell"/>
</dbReference>
<dbReference type="GO" id="GO:0045892">
    <property type="term" value="P:negative regulation of DNA-templated transcription"/>
    <property type="evidence" value="ECO:0007669"/>
    <property type="project" value="UniProtKB-UniRule"/>
</dbReference>
<dbReference type="Proteomes" id="UP000734854">
    <property type="component" value="Unassembled WGS sequence"/>
</dbReference>
<feature type="domain" description="OVATE" evidence="8">
    <location>
        <begin position="235"/>
        <end position="294"/>
    </location>
</feature>
<dbReference type="Pfam" id="PF04844">
    <property type="entry name" value="Ovate"/>
    <property type="match status" value="1"/>
</dbReference>
<sequence length="305" mass="34159">MAKRLRRRLYSMLPSLGGLRSKGDAVAPPSCFDRDLALSQPSASLLREQPLVSPSRCCPSQSRRRAPPEGLLLHPGYPTPAYLWRNEKWWHVVTCAAIGGSDGHYPTVPRQKIDSDDGVFPPLVLRRVRRGKAVTRRPRSSMRFRRRGRSNSSADDEDDEEDDDDSGWFSSGEEMGATISTSDVESSDKVPRRRWPRKNGRVMTTKRCAAWTKRGTAVGRLIPFASPAVKESFAVVKLSEDPEEDFRRSMAEMVAEKKMYDVEGLEQLLCCFLSLNSSHHHAAIVAAFEDIWDTVFPAEIVGNVG</sequence>
<dbReference type="InterPro" id="IPR038933">
    <property type="entry name" value="Ovate"/>
</dbReference>
<dbReference type="EMBL" id="JACMSC010000019">
    <property type="protein sequence ID" value="KAG6474069.1"/>
    <property type="molecule type" value="Genomic_DNA"/>
</dbReference>
<feature type="region of interest" description="Disordered" evidence="7">
    <location>
        <begin position="130"/>
        <end position="201"/>
    </location>
</feature>
<comment type="subcellular location">
    <subcellularLocation>
        <location evidence="1 6">Nucleus</location>
    </subcellularLocation>
</comment>
<gene>
    <name evidence="9" type="ORF">ZIOFF_067993</name>
</gene>
<feature type="compositionally biased region" description="Acidic residues" evidence="7">
    <location>
        <begin position="154"/>
        <end position="166"/>
    </location>
</feature>
<evidence type="ECO:0000259" key="8">
    <source>
        <dbReference type="PROSITE" id="PS51754"/>
    </source>
</evidence>
<accession>A0A8J5CES1</accession>
<keyword evidence="5 6" id="KW-0539">Nucleus</keyword>
<evidence type="ECO:0000256" key="5">
    <source>
        <dbReference type="ARBA" id="ARBA00023242"/>
    </source>
</evidence>
<comment type="function">
    <text evidence="6">Transcriptional repressor that regulates multiple aspects of plant growth and development.</text>
</comment>
<dbReference type="PANTHER" id="PTHR33057:SF224">
    <property type="entry name" value="TRANSCRIPTION REPRESSOR"/>
    <property type="match status" value="1"/>
</dbReference>
<keyword evidence="3 6" id="KW-0805">Transcription regulation</keyword>
<evidence type="ECO:0000313" key="9">
    <source>
        <dbReference type="EMBL" id="KAG6474069.1"/>
    </source>
</evidence>
<evidence type="ECO:0000256" key="6">
    <source>
        <dbReference type="RuleBase" id="RU367028"/>
    </source>
</evidence>
<keyword evidence="4 6" id="KW-0804">Transcription</keyword>
<evidence type="ECO:0000256" key="2">
    <source>
        <dbReference type="ARBA" id="ARBA00022491"/>
    </source>
</evidence>
<dbReference type="NCBIfam" id="TIGR01568">
    <property type="entry name" value="A_thal_3678"/>
    <property type="match status" value="1"/>
</dbReference>
<name>A0A8J5CES1_ZINOF</name>